<dbReference type="GO" id="GO:0000981">
    <property type="term" value="F:DNA-binding transcription factor activity, RNA polymerase II-specific"/>
    <property type="evidence" value="ECO:0007669"/>
    <property type="project" value="InterPro"/>
</dbReference>
<dbReference type="PANTHER" id="PTHR47256:SF1">
    <property type="entry name" value="ZN(II)2CYS6 TRANSCRIPTION FACTOR (EUROFUNG)"/>
    <property type="match status" value="1"/>
</dbReference>
<evidence type="ECO:0000259" key="4">
    <source>
        <dbReference type="PROSITE" id="PS50048"/>
    </source>
</evidence>
<dbReference type="Pfam" id="PF00172">
    <property type="entry name" value="Zn_clus"/>
    <property type="match status" value="1"/>
</dbReference>
<sequence>MAPESSSAEAVAAGALRRLLPVTTSASPSPPPVDMDVVPRITPMDEPSSSPHSGVSPPTSGSAPRRKRQATTAACGACRKRKSRCNGDRPKCSVCHDRGSECQYDTQAAETHTQALKRRFGELLNEKTAYEQLYDALRTKSFPEAKDVLQRIRGGADANSVLRHVNYGDVLMQVSLTPEARFHFEFPYRKEMPAFLLRPNNPYLDSHIYEYSLKGDPDHRRLRLTGPESTWVTTPPAELGHIDPYVKPFHAATIVHPWLDAVIPSKWTKVSADDALMRKLLHGYFLHDYEWFTFFNKDYFLHDMARGRHRFCSRLLVNALLCLGSYTHRGLKNRAHYWDPQNITYQFHAEANRLFECELEVPRPEGSPQDPSFLRKLERWEHRKLTTIQATMVLASIHSHNGADRLGWRYMARSVEYGREIGLFDWPRPDMAPDTKHVWEYTAWCVFIWQSFICYHYFRPPLSSCPPPSPLPDPLDHPQWYGETYVNYPGSAFRLTTHFPLLFKAKADLWTLMNDYSSFAFSRAAPQSPILASQALWFYKELANWLHSLPDPLSPKRIVFPHQLMLHLLYNNILVSLLKPIGLQGWNGQGVLEIESPREAYLNASIRLETLVRLYYLRHGFEALNSFMVQFCANLCQMTIDTIAAEEGYLDIEHLKSTVVLAAKGLYDQSRSYFLAKGVFWIQMHAMREEERELMKRWVVVEGDEAMEGKLEQGLQSDWPAFGSEGAESDGSSG</sequence>
<dbReference type="EMBL" id="JAUKUD010000001">
    <property type="protein sequence ID" value="KAK0753889.1"/>
    <property type="molecule type" value="Genomic_DNA"/>
</dbReference>
<dbReference type="GO" id="GO:0003677">
    <property type="term" value="F:DNA binding"/>
    <property type="evidence" value="ECO:0007669"/>
    <property type="project" value="InterPro"/>
</dbReference>
<evidence type="ECO:0000256" key="2">
    <source>
        <dbReference type="ARBA" id="ARBA00023242"/>
    </source>
</evidence>
<dbReference type="CDD" id="cd12148">
    <property type="entry name" value="fungal_TF_MHR"/>
    <property type="match status" value="1"/>
</dbReference>
<evidence type="ECO:0000313" key="6">
    <source>
        <dbReference type="Proteomes" id="UP001172155"/>
    </source>
</evidence>
<gene>
    <name evidence="5" type="ORF">B0T18DRAFT_434457</name>
</gene>
<dbReference type="Proteomes" id="UP001172155">
    <property type="component" value="Unassembled WGS sequence"/>
</dbReference>
<name>A0AA40F9V4_9PEZI</name>
<proteinExistence type="predicted"/>
<dbReference type="GO" id="GO:0008270">
    <property type="term" value="F:zinc ion binding"/>
    <property type="evidence" value="ECO:0007669"/>
    <property type="project" value="InterPro"/>
</dbReference>
<dbReference type="AlphaFoldDB" id="A0AA40F9V4"/>
<accession>A0AA40F9V4</accession>
<dbReference type="Gene3D" id="4.10.240.10">
    <property type="entry name" value="Zn(2)-C6 fungal-type DNA-binding domain"/>
    <property type="match status" value="1"/>
</dbReference>
<evidence type="ECO:0000313" key="5">
    <source>
        <dbReference type="EMBL" id="KAK0753889.1"/>
    </source>
</evidence>
<reference evidence="5" key="1">
    <citation type="submission" date="2023-06" db="EMBL/GenBank/DDBJ databases">
        <title>Genome-scale phylogeny and comparative genomics of the fungal order Sordariales.</title>
        <authorList>
            <consortium name="Lawrence Berkeley National Laboratory"/>
            <person name="Hensen N."/>
            <person name="Bonometti L."/>
            <person name="Westerberg I."/>
            <person name="Brannstrom I.O."/>
            <person name="Guillou S."/>
            <person name="Cros-Aarteil S."/>
            <person name="Calhoun S."/>
            <person name="Haridas S."/>
            <person name="Kuo A."/>
            <person name="Mondo S."/>
            <person name="Pangilinan J."/>
            <person name="Riley R."/>
            <person name="LaButti K."/>
            <person name="Andreopoulos B."/>
            <person name="Lipzen A."/>
            <person name="Chen C."/>
            <person name="Yanf M."/>
            <person name="Daum C."/>
            <person name="Ng V."/>
            <person name="Clum A."/>
            <person name="Steindorff A."/>
            <person name="Ohm R."/>
            <person name="Martin F."/>
            <person name="Silar P."/>
            <person name="Natvig D."/>
            <person name="Lalanne C."/>
            <person name="Gautier V."/>
            <person name="Ament-velasquez S.L."/>
            <person name="Kruys A."/>
            <person name="Hutchinson M.I."/>
            <person name="Powell A.J."/>
            <person name="Barry K."/>
            <person name="Miller A.N."/>
            <person name="Grigoriev I.V."/>
            <person name="Debuchy R."/>
            <person name="Gladieux P."/>
            <person name="Thoren M.H."/>
            <person name="Johannesson H."/>
        </authorList>
    </citation>
    <scope>NUCLEOTIDE SEQUENCE</scope>
    <source>
        <strain evidence="5">SMH3187-1</strain>
    </source>
</reference>
<dbReference type="InterPro" id="IPR001138">
    <property type="entry name" value="Zn2Cys6_DnaBD"/>
</dbReference>
<dbReference type="InterPro" id="IPR036864">
    <property type="entry name" value="Zn2-C6_fun-type_DNA-bd_sf"/>
</dbReference>
<dbReference type="InterPro" id="IPR007219">
    <property type="entry name" value="XnlR_reg_dom"/>
</dbReference>
<evidence type="ECO:0000256" key="1">
    <source>
        <dbReference type="ARBA" id="ARBA00022723"/>
    </source>
</evidence>
<dbReference type="CDD" id="cd00067">
    <property type="entry name" value="GAL4"/>
    <property type="match status" value="1"/>
</dbReference>
<keyword evidence="2" id="KW-0539">Nucleus</keyword>
<organism evidence="5 6">
    <name type="scientific">Schizothecium vesticola</name>
    <dbReference type="NCBI Taxonomy" id="314040"/>
    <lineage>
        <taxon>Eukaryota</taxon>
        <taxon>Fungi</taxon>
        <taxon>Dikarya</taxon>
        <taxon>Ascomycota</taxon>
        <taxon>Pezizomycotina</taxon>
        <taxon>Sordariomycetes</taxon>
        <taxon>Sordariomycetidae</taxon>
        <taxon>Sordariales</taxon>
        <taxon>Schizotheciaceae</taxon>
        <taxon>Schizothecium</taxon>
    </lineage>
</organism>
<feature type="domain" description="Zn(2)-C6 fungal-type" evidence="4">
    <location>
        <begin position="74"/>
        <end position="104"/>
    </location>
</feature>
<feature type="region of interest" description="Disordered" evidence="3">
    <location>
        <begin position="21"/>
        <end position="73"/>
    </location>
</feature>
<dbReference type="SUPFAM" id="SSF57701">
    <property type="entry name" value="Zn2/Cys6 DNA-binding domain"/>
    <property type="match status" value="1"/>
</dbReference>
<dbReference type="PROSITE" id="PS50048">
    <property type="entry name" value="ZN2_CY6_FUNGAL_2"/>
    <property type="match status" value="1"/>
</dbReference>
<feature type="compositionally biased region" description="Low complexity" evidence="3">
    <location>
        <begin position="47"/>
        <end position="62"/>
    </location>
</feature>
<dbReference type="SMART" id="SM00066">
    <property type="entry name" value="GAL4"/>
    <property type="match status" value="1"/>
</dbReference>
<keyword evidence="1" id="KW-0479">Metal-binding</keyword>
<feature type="region of interest" description="Disordered" evidence="3">
    <location>
        <begin position="712"/>
        <end position="734"/>
    </location>
</feature>
<dbReference type="Pfam" id="PF04082">
    <property type="entry name" value="Fungal_trans"/>
    <property type="match status" value="1"/>
</dbReference>
<feature type="compositionally biased region" description="Low complexity" evidence="3">
    <location>
        <begin position="723"/>
        <end position="734"/>
    </location>
</feature>
<keyword evidence="6" id="KW-1185">Reference proteome</keyword>
<evidence type="ECO:0000256" key="3">
    <source>
        <dbReference type="SAM" id="MobiDB-lite"/>
    </source>
</evidence>
<dbReference type="InterPro" id="IPR053187">
    <property type="entry name" value="Notoamide_regulator"/>
</dbReference>
<dbReference type="PANTHER" id="PTHR47256">
    <property type="entry name" value="ZN(II)2CYS6 TRANSCRIPTION FACTOR (EUROFUNG)-RELATED"/>
    <property type="match status" value="1"/>
</dbReference>
<dbReference type="PROSITE" id="PS00463">
    <property type="entry name" value="ZN2_CY6_FUNGAL_1"/>
    <property type="match status" value="1"/>
</dbReference>
<protein>
    <recommendedName>
        <fullName evidence="4">Zn(2)-C6 fungal-type domain-containing protein</fullName>
    </recommendedName>
</protein>
<comment type="caution">
    <text evidence="5">The sequence shown here is derived from an EMBL/GenBank/DDBJ whole genome shotgun (WGS) entry which is preliminary data.</text>
</comment>
<dbReference type="GO" id="GO:0006351">
    <property type="term" value="P:DNA-templated transcription"/>
    <property type="evidence" value="ECO:0007669"/>
    <property type="project" value="InterPro"/>
</dbReference>